<keyword evidence="9" id="KW-1185">Reference proteome</keyword>
<dbReference type="InterPro" id="IPR016032">
    <property type="entry name" value="Sig_transdc_resp-reg_C-effctor"/>
</dbReference>
<dbReference type="PROSITE" id="PS50043">
    <property type="entry name" value="HTH_LUXR_2"/>
    <property type="match status" value="1"/>
</dbReference>
<dbReference type="InParanoid" id="B9TGG7"/>
<dbReference type="SUPFAM" id="SSF46894">
    <property type="entry name" value="C-terminal effector domain of the bipartite response regulators"/>
    <property type="match status" value="1"/>
</dbReference>
<dbReference type="STRING" id="3988.B9TGG7"/>
<reference evidence="9" key="1">
    <citation type="journal article" date="2010" name="Nat. Biotechnol.">
        <title>Draft genome sequence of the oilseed species Ricinus communis.</title>
        <authorList>
            <person name="Chan A.P."/>
            <person name="Crabtree J."/>
            <person name="Zhao Q."/>
            <person name="Lorenzi H."/>
            <person name="Orvis J."/>
            <person name="Puiu D."/>
            <person name="Melake-Berhan A."/>
            <person name="Jones K.M."/>
            <person name="Redman J."/>
            <person name="Chen G."/>
            <person name="Cahoon E.B."/>
            <person name="Gedil M."/>
            <person name="Stanke M."/>
            <person name="Haas B.J."/>
            <person name="Wortman J.R."/>
            <person name="Fraser-Liggett C.M."/>
            <person name="Ravel J."/>
            <person name="Rabinowicz P.D."/>
        </authorList>
    </citation>
    <scope>NUCLEOTIDE SEQUENCE [LARGE SCALE GENOMIC DNA]</scope>
    <source>
        <strain evidence="9">cv. Hale</strain>
    </source>
</reference>
<dbReference type="PROSITE" id="PS00622">
    <property type="entry name" value="HTH_LUXR_1"/>
    <property type="match status" value="1"/>
</dbReference>
<proteinExistence type="predicted"/>
<dbReference type="Gene3D" id="3.40.50.2300">
    <property type="match status" value="1"/>
</dbReference>
<evidence type="ECO:0000256" key="1">
    <source>
        <dbReference type="ARBA" id="ARBA00022553"/>
    </source>
</evidence>
<evidence type="ECO:0000256" key="2">
    <source>
        <dbReference type="ARBA" id="ARBA00023015"/>
    </source>
</evidence>
<protein>
    <submittedName>
        <fullName evidence="8">Response regulator uvrY, putative</fullName>
    </submittedName>
</protein>
<dbReference type="GO" id="GO:0003677">
    <property type="term" value="F:DNA binding"/>
    <property type="evidence" value="ECO:0007669"/>
    <property type="project" value="UniProtKB-KW"/>
</dbReference>
<dbReference type="PANTHER" id="PTHR43214:SF41">
    <property type="entry name" value="NITRATE_NITRITE RESPONSE REGULATOR PROTEIN NARP"/>
    <property type="match status" value="1"/>
</dbReference>
<dbReference type="CDD" id="cd17535">
    <property type="entry name" value="REC_NarL-like"/>
    <property type="match status" value="1"/>
</dbReference>
<dbReference type="InterPro" id="IPR001789">
    <property type="entry name" value="Sig_transdc_resp-reg_receiver"/>
</dbReference>
<dbReference type="InterPro" id="IPR039420">
    <property type="entry name" value="WalR-like"/>
</dbReference>
<keyword evidence="2" id="KW-0805">Transcription regulation</keyword>
<dbReference type="Pfam" id="PF00196">
    <property type="entry name" value="GerE"/>
    <property type="match status" value="1"/>
</dbReference>
<dbReference type="EMBL" id="EQ980642">
    <property type="protein sequence ID" value="EEF25048.1"/>
    <property type="molecule type" value="Genomic_DNA"/>
</dbReference>
<evidence type="ECO:0000313" key="8">
    <source>
        <dbReference type="EMBL" id="EEF25048.1"/>
    </source>
</evidence>
<dbReference type="GO" id="GO:0000160">
    <property type="term" value="P:phosphorelay signal transduction system"/>
    <property type="evidence" value="ECO:0007669"/>
    <property type="project" value="InterPro"/>
</dbReference>
<name>B9TGG7_RICCO</name>
<feature type="domain" description="Response regulatory" evidence="7">
    <location>
        <begin position="3"/>
        <end position="119"/>
    </location>
</feature>
<evidence type="ECO:0000313" key="9">
    <source>
        <dbReference type="Proteomes" id="UP000008311"/>
    </source>
</evidence>
<feature type="domain" description="HTH luxR-type" evidence="6">
    <location>
        <begin position="142"/>
        <end position="207"/>
    </location>
</feature>
<dbReference type="SMART" id="SM00448">
    <property type="entry name" value="REC"/>
    <property type="match status" value="1"/>
</dbReference>
<dbReference type="SUPFAM" id="SSF52172">
    <property type="entry name" value="CheY-like"/>
    <property type="match status" value="1"/>
</dbReference>
<evidence type="ECO:0000256" key="4">
    <source>
        <dbReference type="ARBA" id="ARBA00023163"/>
    </source>
</evidence>
<dbReference type="Proteomes" id="UP000008311">
    <property type="component" value="Unassembled WGS sequence"/>
</dbReference>
<dbReference type="InterPro" id="IPR011006">
    <property type="entry name" value="CheY-like_superfamily"/>
</dbReference>
<dbReference type="PROSITE" id="PS50110">
    <property type="entry name" value="RESPONSE_REGULATORY"/>
    <property type="match status" value="1"/>
</dbReference>
<dbReference type="AlphaFoldDB" id="B9TGG7"/>
<keyword evidence="1 5" id="KW-0597">Phosphoprotein</keyword>
<dbReference type="eggNOG" id="ENOG502SA4I">
    <property type="taxonomic scope" value="Eukaryota"/>
</dbReference>
<dbReference type="PRINTS" id="PR00038">
    <property type="entry name" value="HTHLUXR"/>
</dbReference>
<dbReference type="Pfam" id="PF00072">
    <property type="entry name" value="Response_reg"/>
    <property type="match status" value="1"/>
</dbReference>
<evidence type="ECO:0000256" key="3">
    <source>
        <dbReference type="ARBA" id="ARBA00023125"/>
    </source>
</evidence>
<dbReference type="CDD" id="cd06170">
    <property type="entry name" value="LuxR_C_like"/>
    <property type="match status" value="1"/>
</dbReference>
<evidence type="ECO:0000259" key="7">
    <source>
        <dbReference type="PROSITE" id="PS50110"/>
    </source>
</evidence>
<evidence type="ECO:0000256" key="5">
    <source>
        <dbReference type="PROSITE-ProRule" id="PRU00169"/>
    </source>
</evidence>
<accession>B9TGG7</accession>
<dbReference type="InterPro" id="IPR000792">
    <property type="entry name" value="Tscrpt_reg_LuxR_C"/>
</dbReference>
<organism evidence="8 9">
    <name type="scientific">Ricinus communis</name>
    <name type="common">Castor bean</name>
    <dbReference type="NCBI Taxonomy" id="3988"/>
    <lineage>
        <taxon>Eukaryota</taxon>
        <taxon>Viridiplantae</taxon>
        <taxon>Streptophyta</taxon>
        <taxon>Embryophyta</taxon>
        <taxon>Tracheophyta</taxon>
        <taxon>Spermatophyta</taxon>
        <taxon>Magnoliopsida</taxon>
        <taxon>eudicotyledons</taxon>
        <taxon>Gunneridae</taxon>
        <taxon>Pentapetalae</taxon>
        <taxon>rosids</taxon>
        <taxon>fabids</taxon>
        <taxon>Malpighiales</taxon>
        <taxon>Euphorbiaceae</taxon>
        <taxon>Acalyphoideae</taxon>
        <taxon>Acalypheae</taxon>
        <taxon>Ricinus</taxon>
    </lineage>
</organism>
<dbReference type="PANTHER" id="PTHR43214">
    <property type="entry name" value="TWO-COMPONENT RESPONSE REGULATOR"/>
    <property type="match status" value="1"/>
</dbReference>
<dbReference type="SMART" id="SM00421">
    <property type="entry name" value="HTH_LUXR"/>
    <property type="match status" value="1"/>
</dbReference>
<sequence length="210" mass="23288">MIRILVADDHPLIRIGLSHLCALAGDMAVTFQAATSGEVLDRIRKQDFDLLVLDTEMPGITGAELIARVHAHVPRLPILAFSVHNEAQVVRRILYAGAAGYLSKDCDPETLLFAIRKIASGGRFIDLKLAERIAFHKKKDESKRPHEQLSNRELCILRLLVAGKTVNDVASQLVISNKTVSTHKARMMEKMGFQSNAEMIRYGIDHALDA</sequence>
<gene>
    <name evidence="8" type="ORF">RCOM_1847980</name>
</gene>
<dbReference type="InterPro" id="IPR058245">
    <property type="entry name" value="NreC/VraR/RcsB-like_REC"/>
</dbReference>
<feature type="modified residue" description="4-aspartylphosphate" evidence="5">
    <location>
        <position position="54"/>
    </location>
</feature>
<keyword evidence="4" id="KW-0804">Transcription</keyword>
<dbReference type="GO" id="GO:0006355">
    <property type="term" value="P:regulation of DNA-templated transcription"/>
    <property type="evidence" value="ECO:0007669"/>
    <property type="project" value="InterPro"/>
</dbReference>
<evidence type="ECO:0000259" key="6">
    <source>
        <dbReference type="PROSITE" id="PS50043"/>
    </source>
</evidence>
<keyword evidence="3" id="KW-0238">DNA-binding</keyword>